<dbReference type="PIRSF" id="PIRSF000216">
    <property type="entry name" value="NADH_DH_24kDa"/>
    <property type="match status" value="1"/>
</dbReference>
<dbReference type="CDD" id="cd03064">
    <property type="entry name" value="TRX_Fd_NuoE"/>
    <property type="match status" value="1"/>
</dbReference>
<dbReference type="GO" id="GO:0046872">
    <property type="term" value="F:metal ion binding"/>
    <property type="evidence" value="ECO:0007669"/>
    <property type="project" value="UniProtKB-KW"/>
</dbReference>
<keyword evidence="5 7" id="KW-0411">Iron-sulfur</keyword>
<comment type="cofactor">
    <cofactor evidence="7">
        <name>[2Fe-2S] cluster</name>
        <dbReference type="ChEBI" id="CHEBI:190135"/>
    </cofactor>
    <text evidence="7">Binds 1 [2Fe-2S] cluster.</text>
</comment>
<keyword evidence="4 7" id="KW-0408">Iron</keyword>
<dbReference type="NCBIfam" id="NF005747">
    <property type="entry name" value="PRK07571.1"/>
    <property type="match status" value="1"/>
</dbReference>
<comment type="cofactor">
    <cofactor evidence="6">
        <name>[2Fe-2S] cluster</name>
        <dbReference type="ChEBI" id="CHEBI:190135"/>
    </cofactor>
</comment>
<keyword evidence="3 7" id="KW-0479">Metal-binding</keyword>
<dbReference type="SUPFAM" id="SSF52833">
    <property type="entry name" value="Thioredoxin-like"/>
    <property type="match status" value="1"/>
</dbReference>
<proteinExistence type="inferred from homology"/>
<dbReference type="EMBL" id="CP030139">
    <property type="protein sequence ID" value="AZB71400.1"/>
    <property type="molecule type" value="Genomic_DNA"/>
</dbReference>
<dbReference type="InterPro" id="IPR028431">
    <property type="entry name" value="NADP_DH_HndA-like"/>
</dbReference>
<evidence type="ECO:0000313" key="8">
    <source>
        <dbReference type="EMBL" id="AZB71400.1"/>
    </source>
</evidence>
<evidence type="ECO:0000256" key="7">
    <source>
        <dbReference type="PIRSR" id="PIRSR000216-1"/>
    </source>
</evidence>
<organism evidence="8 9">
    <name type="scientific">Synechococcus elongatus PCC 11801</name>
    <dbReference type="NCBI Taxonomy" id="2219813"/>
    <lineage>
        <taxon>Bacteria</taxon>
        <taxon>Bacillati</taxon>
        <taxon>Cyanobacteriota</taxon>
        <taxon>Cyanophyceae</taxon>
        <taxon>Synechococcales</taxon>
        <taxon>Synechococcaceae</taxon>
        <taxon>Synechococcus</taxon>
    </lineage>
</organism>
<sequence length="165" mass="18173">MATSATKPTVDPRRRRLELAIKRQGAKADALIEILHEAQSLYGYLDRELLHWVAQQLALPRSTVYGVASFYHLFQLNPSGRHRCDVCLGTACYVKGSQAILDRLIVELGIREGKTTGDGAISLGTVRCVGACGIAPVVVYDGDIQGRQESEAVWQQVQAWQQEAH</sequence>
<dbReference type="Proteomes" id="UP000267249">
    <property type="component" value="Chromosome"/>
</dbReference>
<feature type="binding site" evidence="7">
    <location>
        <position position="92"/>
    </location>
    <ligand>
        <name>[2Fe-2S] cluster</name>
        <dbReference type="ChEBI" id="CHEBI:190135"/>
    </ligand>
</feature>
<dbReference type="RefSeq" id="WP_208674669.1">
    <property type="nucleotide sequence ID" value="NZ_CP030139.2"/>
</dbReference>
<evidence type="ECO:0000256" key="3">
    <source>
        <dbReference type="ARBA" id="ARBA00022723"/>
    </source>
</evidence>
<dbReference type="InterPro" id="IPR042128">
    <property type="entry name" value="NuoE_dom"/>
</dbReference>
<evidence type="ECO:0000256" key="1">
    <source>
        <dbReference type="ARBA" id="ARBA00010643"/>
    </source>
</evidence>
<dbReference type="InterPro" id="IPR041921">
    <property type="entry name" value="NuoE_N"/>
</dbReference>
<comment type="similarity">
    <text evidence="1">Belongs to the complex I 24 kDa subunit family.</text>
</comment>
<feature type="binding site" evidence="7">
    <location>
        <position position="128"/>
    </location>
    <ligand>
        <name>[2Fe-2S] cluster</name>
        <dbReference type="ChEBI" id="CHEBI:190135"/>
    </ligand>
</feature>
<dbReference type="GO" id="GO:0051537">
    <property type="term" value="F:2 iron, 2 sulfur cluster binding"/>
    <property type="evidence" value="ECO:0007669"/>
    <property type="project" value="UniProtKB-KW"/>
</dbReference>
<keyword evidence="2 7" id="KW-0001">2Fe-2S</keyword>
<evidence type="ECO:0000256" key="2">
    <source>
        <dbReference type="ARBA" id="ARBA00022714"/>
    </source>
</evidence>
<protein>
    <submittedName>
        <fullName evidence="8">Bidirectional hydrogenase complex protein HoxE</fullName>
    </submittedName>
</protein>
<evidence type="ECO:0000256" key="5">
    <source>
        <dbReference type="ARBA" id="ARBA00023014"/>
    </source>
</evidence>
<reference evidence="8 9" key="1">
    <citation type="journal article" date="2018" name="Sci. Rep.">
        <title>Genome Features and Biochemical Characteristics of a Robust, Fast Growing and Naturally Transformable Cyanobacterium Synechococcus elongatus PCC 11801 Isolated from India.</title>
        <authorList>
            <person name="Jaiswal D."/>
            <person name="Sengupta A."/>
            <person name="Sohoni S."/>
            <person name="Sengupta S."/>
            <person name="Phadnavis A.G."/>
            <person name="Pakrasi H.B."/>
            <person name="Wangikar P.P."/>
        </authorList>
    </citation>
    <scope>NUCLEOTIDE SEQUENCE [LARGE SCALE GENOMIC DNA]</scope>
    <source>
        <strain evidence="8 9">PCC 11801</strain>
    </source>
</reference>
<dbReference type="PANTHER" id="PTHR43342">
    <property type="entry name" value="NADH-QUINONE OXIDOREDUCTASE, E SUBUNIT"/>
    <property type="match status" value="1"/>
</dbReference>
<feature type="binding site" evidence="7">
    <location>
        <position position="87"/>
    </location>
    <ligand>
        <name>[2Fe-2S] cluster</name>
        <dbReference type="ChEBI" id="CHEBI:190135"/>
    </ligand>
</feature>
<dbReference type="Gene3D" id="3.40.30.10">
    <property type="entry name" value="Glutaredoxin"/>
    <property type="match status" value="1"/>
</dbReference>
<evidence type="ECO:0000256" key="6">
    <source>
        <dbReference type="ARBA" id="ARBA00034078"/>
    </source>
</evidence>
<dbReference type="InterPro" id="IPR002023">
    <property type="entry name" value="NuoE-like"/>
</dbReference>
<evidence type="ECO:0000313" key="9">
    <source>
        <dbReference type="Proteomes" id="UP000267249"/>
    </source>
</evidence>
<dbReference type="Gene3D" id="1.10.10.1590">
    <property type="entry name" value="NADH-quinone oxidoreductase subunit E"/>
    <property type="match status" value="1"/>
</dbReference>
<gene>
    <name evidence="8" type="primary">hoxE</name>
    <name evidence="8" type="ORF">DOP62_00470</name>
</gene>
<accession>A0AAN1UTD5</accession>
<dbReference type="AlphaFoldDB" id="A0AAN1UTD5"/>
<dbReference type="PANTHER" id="PTHR43342:SF2">
    <property type="entry name" value="POTENTIAL NAD-REDUCING HYDROGENASE SUBUNIT"/>
    <property type="match status" value="1"/>
</dbReference>
<dbReference type="GO" id="GO:0016491">
    <property type="term" value="F:oxidoreductase activity"/>
    <property type="evidence" value="ECO:0007669"/>
    <property type="project" value="InterPro"/>
</dbReference>
<dbReference type="Pfam" id="PF01257">
    <property type="entry name" value="2Fe-2S_thioredx"/>
    <property type="match status" value="1"/>
</dbReference>
<feature type="binding site" evidence="7">
    <location>
        <position position="132"/>
    </location>
    <ligand>
        <name>[2Fe-2S] cluster</name>
        <dbReference type="ChEBI" id="CHEBI:190135"/>
    </ligand>
</feature>
<dbReference type="InterPro" id="IPR036249">
    <property type="entry name" value="Thioredoxin-like_sf"/>
</dbReference>
<evidence type="ECO:0000256" key="4">
    <source>
        <dbReference type="ARBA" id="ARBA00023004"/>
    </source>
</evidence>
<name>A0AAN1UTD5_SYNEL</name>